<dbReference type="HOGENOM" id="CLU_1801097_0_0_1"/>
<proteinExistence type="predicted"/>
<evidence type="ECO:0000256" key="1">
    <source>
        <dbReference type="SAM" id="MobiDB-lite"/>
    </source>
</evidence>
<sequence>SSICVDDPQYEDPLPLPKLIGKETVNFGYGISLNPQRTDRRADDSLLINRDIGLMLATVHKVARLHQQIYPNCARYRVAVIILGLSKQLTLVSDNGDGKGSERHSNSSRDKSQVKVVPHTTVWMFVPHAILNGSKCNIGSQVFS</sequence>
<name>G4TG99_SERID</name>
<dbReference type="Proteomes" id="UP000007148">
    <property type="component" value="Unassembled WGS sequence"/>
</dbReference>
<evidence type="ECO:0000313" key="2">
    <source>
        <dbReference type="EMBL" id="CCA70345.1"/>
    </source>
</evidence>
<evidence type="ECO:0000313" key="3">
    <source>
        <dbReference type="Proteomes" id="UP000007148"/>
    </source>
</evidence>
<dbReference type="AlphaFoldDB" id="G4TG99"/>
<dbReference type="InParanoid" id="G4TG99"/>
<comment type="caution">
    <text evidence="2">The sequence shown here is derived from an EMBL/GenBank/DDBJ whole genome shotgun (WGS) entry which is preliminary data.</text>
</comment>
<gene>
    <name evidence="2" type="ORF">PIIN_04284</name>
</gene>
<feature type="non-terminal residue" evidence="2">
    <location>
        <position position="144"/>
    </location>
</feature>
<feature type="compositionally biased region" description="Basic and acidic residues" evidence="1">
    <location>
        <begin position="96"/>
        <end position="113"/>
    </location>
</feature>
<protein>
    <submittedName>
        <fullName evidence="2">Uncharacterized protein</fullName>
    </submittedName>
</protein>
<feature type="region of interest" description="Disordered" evidence="1">
    <location>
        <begin position="95"/>
        <end position="114"/>
    </location>
</feature>
<reference evidence="2 3" key="1">
    <citation type="journal article" date="2011" name="PLoS Pathog.">
        <title>Endophytic Life Strategies Decoded by Genome and Transcriptome Analyses of the Mutualistic Root Symbiont Piriformospora indica.</title>
        <authorList>
            <person name="Zuccaro A."/>
            <person name="Lahrmann U."/>
            <person name="Guldener U."/>
            <person name="Langen G."/>
            <person name="Pfiffi S."/>
            <person name="Biedenkopf D."/>
            <person name="Wong P."/>
            <person name="Samans B."/>
            <person name="Grimm C."/>
            <person name="Basiewicz M."/>
            <person name="Murat C."/>
            <person name="Martin F."/>
            <person name="Kogel K.H."/>
        </authorList>
    </citation>
    <scope>NUCLEOTIDE SEQUENCE [LARGE SCALE GENOMIC DNA]</scope>
    <source>
        <strain evidence="2 3">DSM 11827</strain>
    </source>
</reference>
<keyword evidence="3" id="KW-1185">Reference proteome</keyword>
<dbReference type="EMBL" id="CAFZ01000079">
    <property type="protein sequence ID" value="CCA70345.1"/>
    <property type="molecule type" value="Genomic_DNA"/>
</dbReference>
<accession>G4TG99</accession>
<organism evidence="2 3">
    <name type="scientific">Serendipita indica (strain DSM 11827)</name>
    <name type="common">Root endophyte fungus</name>
    <name type="synonym">Piriformospora indica</name>
    <dbReference type="NCBI Taxonomy" id="1109443"/>
    <lineage>
        <taxon>Eukaryota</taxon>
        <taxon>Fungi</taxon>
        <taxon>Dikarya</taxon>
        <taxon>Basidiomycota</taxon>
        <taxon>Agaricomycotina</taxon>
        <taxon>Agaricomycetes</taxon>
        <taxon>Sebacinales</taxon>
        <taxon>Serendipitaceae</taxon>
        <taxon>Serendipita</taxon>
    </lineage>
</organism>